<dbReference type="KEGG" id="mnv:MNVI_03440"/>
<comment type="catalytic activity">
    <reaction evidence="1">
        <text>Hydrolysis of terminal non-reducing N-acetyl-D-hexosamine residues in N-acetyl-beta-D-hexosaminides.</text>
        <dbReference type="EC" id="3.2.1.52"/>
    </reaction>
</comment>
<name>A0A7I7P8X6_9MYCO</name>
<dbReference type="GO" id="GO:0009254">
    <property type="term" value="P:peptidoglycan turnover"/>
    <property type="evidence" value="ECO:0007669"/>
    <property type="project" value="TreeGrafter"/>
</dbReference>
<dbReference type="Proteomes" id="UP000466894">
    <property type="component" value="Chromosome"/>
</dbReference>
<organism evidence="7 8">
    <name type="scientific">Mycobacterium noviomagense</name>
    <dbReference type="NCBI Taxonomy" id="459858"/>
    <lineage>
        <taxon>Bacteria</taxon>
        <taxon>Bacillati</taxon>
        <taxon>Actinomycetota</taxon>
        <taxon>Actinomycetes</taxon>
        <taxon>Mycobacteriales</taxon>
        <taxon>Mycobacteriaceae</taxon>
        <taxon>Mycobacterium</taxon>
    </lineage>
</organism>
<evidence type="ECO:0000313" key="8">
    <source>
        <dbReference type="Proteomes" id="UP000466894"/>
    </source>
</evidence>
<comment type="similarity">
    <text evidence="2">Belongs to the glycosyl hydrolase 3 family.</text>
</comment>
<dbReference type="EC" id="3.2.1.52" evidence="3"/>
<evidence type="ECO:0000256" key="1">
    <source>
        <dbReference type="ARBA" id="ARBA00001231"/>
    </source>
</evidence>
<accession>A0A7I7P8X6</accession>
<evidence type="ECO:0000313" key="7">
    <source>
        <dbReference type="EMBL" id="BBY05026.1"/>
    </source>
</evidence>
<evidence type="ECO:0000256" key="4">
    <source>
        <dbReference type="ARBA" id="ARBA00022801"/>
    </source>
</evidence>
<evidence type="ECO:0000256" key="3">
    <source>
        <dbReference type="ARBA" id="ARBA00012663"/>
    </source>
</evidence>
<evidence type="ECO:0000259" key="6">
    <source>
        <dbReference type="Pfam" id="PF00933"/>
    </source>
</evidence>
<dbReference type="GO" id="GO:0005975">
    <property type="term" value="P:carbohydrate metabolic process"/>
    <property type="evidence" value="ECO:0007669"/>
    <property type="project" value="InterPro"/>
</dbReference>
<sequence length="329" mass="34269">MSARDKLAQLLMVGVTDAADARAVVATQHVGGIFITSWTDLSMLTDGTLNAIGRSAGPLALAVSVDEEGGRVERLSSLIGEARSARVLAQTMSPTEVYELALERGRKMRSYGITIDFAPVVDVTDAPDDTVIGDRSFSANPALVTQYAGAYANGLRDAGLLPVLKHFPGHGRASGDSHTAGVVTPPIDDLKTFDLVPYQTLVAKAPVGVMIGHMQVPGLTGSDPASLSPSAVALLRNGTGYGGPPFNGPVFTDDLSTMKAITDRYGVAEAALKALQAGADTALWVSTTEVPAVLDRLVAALADGELSAPKIDASVRRMAEAKALNHCRH</sequence>
<dbReference type="InterPro" id="IPR001764">
    <property type="entry name" value="Glyco_hydro_3_N"/>
</dbReference>
<dbReference type="InterPro" id="IPR036962">
    <property type="entry name" value="Glyco_hydro_3_N_sf"/>
</dbReference>
<dbReference type="PANTHER" id="PTHR30480:SF13">
    <property type="entry name" value="BETA-HEXOSAMINIDASE"/>
    <property type="match status" value="1"/>
</dbReference>
<dbReference type="SUPFAM" id="SSF51445">
    <property type="entry name" value="(Trans)glycosidases"/>
    <property type="match status" value="1"/>
</dbReference>
<dbReference type="InterPro" id="IPR050226">
    <property type="entry name" value="NagZ_Beta-hexosaminidase"/>
</dbReference>
<protein>
    <recommendedName>
        <fullName evidence="3">beta-N-acetylhexosaminidase</fullName>
        <ecNumber evidence="3">3.2.1.52</ecNumber>
    </recommendedName>
</protein>
<dbReference type="PANTHER" id="PTHR30480">
    <property type="entry name" value="BETA-HEXOSAMINIDASE-RELATED"/>
    <property type="match status" value="1"/>
</dbReference>
<dbReference type="InterPro" id="IPR017853">
    <property type="entry name" value="GH"/>
</dbReference>
<evidence type="ECO:0000256" key="5">
    <source>
        <dbReference type="ARBA" id="ARBA00023295"/>
    </source>
</evidence>
<dbReference type="Pfam" id="PF00933">
    <property type="entry name" value="Glyco_hydro_3"/>
    <property type="match status" value="1"/>
</dbReference>
<dbReference type="OrthoDB" id="9805821at2"/>
<feature type="domain" description="Glycoside hydrolase family 3 N-terminal" evidence="6">
    <location>
        <begin position="4"/>
        <end position="319"/>
    </location>
</feature>
<dbReference type="Gene3D" id="3.20.20.300">
    <property type="entry name" value="Glycoside hydrolase, family 3, N-terminal domain"/>
    <property type="match status" value="1"/>
</dbReference>
<keyword evidence="4 7" id="KW-0378">Hydrolase</keyword>
<gene>
    <name evidence="7" type="ORF">MNVI_03440</name>
</gene>
<dbReference type="AlphaFoldDB" id="A0A7I7P8X6"/>
<proteinExistence type="inferred from homology"/>
<evidence type="ECO:0000256" key="2">
    <source>
        <dbReference type="ARBA" id="ARBA00005336"/>
    </source>
</evidence>
<keyword evidence="5" id="KW-0326">Glycosidase</keyword>
<reference evidence="7 8" key="1">
    <citation type="journal article" date="2019" name="Emerg. Microbes Infect.">
        <title>Comprehensive subspecies identification of 175 nontuberculous mycobacteria species based on 7547 genomic profiles.</title>
        <authorList>
            <person name="Matsumoto Y."/>
            <person name="Kinjo T."/>
            <person name="Motooka D."/>
            <person name="Nabeya D."/>
            <person name="Jung N."/>
            <person name="Uechi K."/>
            <person name="Horii T."/>
            <person name="Iida T."/>
            <person name="Fujita J."/>
            <person name="Nakamura S."/>
        </authorList>
    </citation>
    <scope>NUCLEOTIDE SEQUENCE [LARGE SCALE GENOMIC DNA]</scope>
    <source>
        <strain evidence="7 8">JCM 16367</strain>
    </source>
</reference>
<dbReference type="EMBL" id="AP022583">
    <property type="protein sequence ID" value="BBY05026.1"/>
    <property type="molecule type" value="Genomic_DNA"/>
</dbReference>
<dbReference type="GO" id="GO:0004563">
    <property type="term" value="F:beta-N-acetylhexosaminidase activity"/>
    <property type="evidence" value="ECO:0007669"/>
    <property type="project" value="UniProtKB-EC"/>
</dbReference>